<dbReference type="Proteomes" id="UP000681720">
    <property type="component" value="Unassembled WGS sequence"/>
</dbReference>
<proteinExistence type="predicted"/>
<dbReference type="Proteomes" id="UP000663856">
    <property type="component" value="Unassembled WGS sequence"/>
</dbReference>
<dbReference type="Proteomes" id="UP000663842">
    <property type="component" value="Unassembled WGS sequence"/>
</dbReference>
<evidence type="ECO:0000313" key="8">
    <source>
        <dbReference type="EMBL" id="CAF3788299.1"/>
    </source>
</evidence>
<dbReference type="EMBL" id="CAJOBH010106602">
    <property type="protein sequence ID" value="CAF4640392.1"/>
    <property type="molecule type" value="Genomic_DNA"/>
</dbReference>
<dbReference type="EMBL" id="CAJNRE010009094">
    <property type="protein sequence ID" value="CAF2079309.1"/>
    <property type="molecule type" value="Genomic_DNA"/>
</dbReference>
<evidence type="ECO:0000313" key="11">
    <source>
        <dbReference type="EMBL" id="CAF4640392.1"/>
    </source>
</evidence>
<keyword evidence="1" id="KW-1133">Transmembrane helix</keyword>
<dbReference type="Proteomes" id="UP000663887">
    <property type="component" value="Unassembled WGS sequence"/>
</dbReference>
<reference evidence="3" key="1">
    <citation type="submission" date="2021-02" db="EMBL/GenBank/DDBJ databases">
        <authorList>
            <person name="Nowell W R."/>
        </authorList>
    </citation>
    <scope>NUCLEOTIDE SEQUENCE</scope>
</reference>
<dbReference type="AlphaFoldDB" id="A0A816HED4"/>
<evidence type="ECO:0000313" key="12">
    <source>
        <dbReference type="Proteomes" id="UP000663834"/>
    </source>
</evidence>
<dbReference type="EMBL" id="CAJNOV010004630">
    <property type="protein sequence ID" value="CAF1182586.1"/>
    <property type="molecule type" value="Genomic_DNA"/>
</dbReference>
<dbReference type="Proteomes" id="UP000663855">
    <property type="component" value="Unassembled WGS sequence"/>
</dbReference>
<evidence type="ECO:0000313" key="6">
    <source>
        <dbReference type="EMBL" id="CAF2120396.1"/>
    </source>
</evidence>
<keyword evidence="13" id="KW-1185">Reference proteome</keyword>
<comment type="caution">
    <text evidence="3">The sequence shown here is derived from an EMBL/GenBank/DDBJ whole genome shotgun (WGS) entry which is preliminary data.</text>
</comment>
<organism evidence="3 12">
    <name type="scientific">Rotaria magnacalcarata</name>
    <dbReference type="NCBI Taxonomy" id="392030"/>
    <lineage>
        <taxon>Eukaryota</taxon>
        <taxon>Metazoa</taxon>
        <taxon>Spiralia</taxon>
        <taxon>Gnathifera</taxon>
        <taxon>Rotifera</taxon>
        <taxon>Eurotatoria</taxon>
        <taxon>Bdelloidea</taxon>
        <taxon>Philodinida</taxon>
        <taxon>Philodinidae</taxon>
        <taxon>Rotaria</taxon>
    </lineage>
</organism>
<name>A0A816HED4_9BILA</name>
<dbReference type="Proteomes" id="UP000663866">
    <property type="component" value="Unassembled WGS sequence"/>
</dbReference>
<dbReference type="Proteomes" id="UP000663824">
    <property type="component" value="Unassembled WGS sequence"/>
</dbReference>
<dbReference type="EMBL" id="CAJNOW010021916">
    <property type="protein sequence ID" value="CAF1685847.1"/>
    <property type="molecule type" value="Genomic_DNA"/>
</dbReference>
<dbReference type="EMBL" id="CAJOBJ010074317">
    <property type="protein sequence ID" value="CAF4473759.1"/>
    <property type="molecule type" value="Genomic_DNA"/>
</dbReference>
<dbReference type="OrthoDB" id="6354873at2759"/>
<evidence type="ECO:0000256" key="1">
    <source>
        <dbReference type="SAM" id="Phobius"/>
    </source>
</evidence>
<dbReference type="EMBL" id="CAJNRG010010221">
    <property type="protein sequence ID" value="CAF2120396.1"/>
    <property type="molecule type" value="Genomic_DNA"/>
</dbReference>
<dbReference type="EMBL" id="CAJOBI010000221">
    <property type="protein sequence ID" value="CAF3805870.1"/>
    <property type="molecule type" value="Genomic_DNA"/>
</dbReference>
<evidence type="ECO:0000313" key="5">
    <source>
        <dbReference type="EMBL" id="CAF2119973.1"/>
    </source>
</evidence>
<dbReference type="Proteomes" id="UP000676336">
    <property type="component" value="Unassembled WGS sequence"/>
</dbReference>
<evidence type="ECO:0000313" key="9">
    <source>
        <dbReference type="EMBL" id="CAF3805870.1"/>
    </source>
</evidence>
<feature type="transmembrane region" description="Helical" evidence="1">
    <location>
        <begin position="30"/>
        <end position="48"/>
    </location>
</feature>
<dbReference type="Proteomes" id="UP000681967">
    <property type="component" value="Unassembled WGS sequence"/>
</dbReference>
<sequence>MLMQGIHYYMNYYGTFNEDKRSRNYIPDTMVKRVIVAFIIYMLVRTGGGLTLDGYNLNESPSLGHTTSWPFIVKIGRWLIALDFFFYCYHRACHTVRFLWKIHSLHHSSK</sequence>
<evidence type="ECO:0000313" key="2">
    <source>
        <dbReference type="EMBL" id="CAF1182586.1"/>
    </source>
</evidence>
<keyword evidence="1" id="KW-0812">Transmembrane</keyword>
<evidence type="ECO:0000313" key="4">
    <source>
        <dbReference type="EMBL" id="CAF2079309.1"/>
    </source>
</evidence>
<evidence type="ECO:0000313" key="7">
    <source>
        <dbReference type="EMBL" id="CAF3757450.1"/>
    </source>
</evidence>
<dbReference type="Proteomes" id="UP000663834">
    <property type="component" value="Unassembled WGS sequence"/>
</dbReference>
<dbReference type="EMBL" id="CAJOBG010000265">
    <property type="protein sequence ID" value="CAF3788299.1"/>
    <property type="molecule type" value="Genomic_DNA"/>
</dbReference>
<accession>A0A816HED4</accession>
<gene>
    <name evidence="11" type="ORF">BYL167_LOCUS41742</name>
    <name evidence="2" type="ORF">CJN711_LOCUS11095</name>
    <name evidence="10" type="ORF">GIL414_LOCUS33469</name>
    <name evidence="3" type="ORF">KQP761_LOCUS38504</name>
    <name evidence="4" type="ORF">MBJ925_LOCUS18182</name>
    <name evidence="8" type="ORF">OVN521_LOCUS3153</name>
    <name evidence="9" type="ORF">SMN809_LOCUS1442</name>
    <name evidence="7" type="ORF">UXM345_LOCUS2363</name>
    <name evidence="5" type="ORF">WKI299_LOCUS24170</name>
    <name evidence="6" type="ORF">XDN619_LOCUS22596</name>
</gene>
<evidence type="ECO:0000313" key="13">
    <source>
        <dbReference type="Proteomes" id="UP000663866"/>
    </source>
</evidence>
<evidence type="ECO:0000313" key="10">
    <source>
        <dbReference type="EMBL" id="CAF4473759.1"/>
    </source>
</evidence>
<dbReference type="EMBL" id="CAJNRF010010379">
    <property type="protein sequence ID" value="CAF2119973.1"/>
    <property type="molecule type" value="Genomic_DNA"/>
</dbReference>
<keyword evidence="1" id="KW-0472">Membrane</keyword>
<protein>
    <submittedName>
        <fullName evidence="3">Uncharacterized protein</fullName>
    </submittedName>
</protein>
<feature type="transmembrane region" description="Helical" evidence="1">
    <location>
        <begin position="68"/>
        <end position="89"/>
    </location>
</feature>
<evidence type="ECO:0000313" key="3">
    <source>
        <dbReference type="EMBL" id="CAF1685847.1"/>
    </source>
</evidence>
<dbReference type="EMBL" id="CAJOBF010000141">
    <property type="protein sequence ID" value="CAF3757450.1"/>
    <property type="molecule type" value="Genomic_DNA"/>
</dbReference>